<dbReference type="PANTHER" id="PTHR11360:SF177">
    <property type="entry name" value="RIBOFLAVIN TRANSPORTER MCH5"/>
    <property type="match status" value="1"/>
</dbReference>
<feature type="transmembrane region" description="Helical" evidence="3">
    <location>
        <begin position="343"/>
        <end position="362"/>
    </location>
</feature>
<dbReference type="Proteomes" id="UP000294933">
    <property type="component" value="Unassembled WGS sequence"/>
</dbReference>
<keyword evidence="6" id="KW-1185">Reference proteome</keyword>
<dbReference type="InterPro" id="IPR036259">
    <property type="entry name" value="MFS_trans_sf"/>
</dbReference>
<feature type="transmembrane region" description="Helical" evidence="3">
    <location>
        <begin position="434"/>
        <end position="454"/>
    </location>
</feature>
<evidence type="ECO:0000313" key="6">
    <source>
        <dbReference type="Proteomes" id="UP000294933"/>
    </source>
</evidence>
<protein>
    <submittedName>
        <fullName evidence="5">MFS general substrate transporter</fullName>
    </submittedName>
</protein>
<dbReference type="VEuPathDB" id="FungiDB:BD410DRAFT_470562"/>
<organism evidence="5 6">
    <name type="scientific">Rickenella mellea</name>
    <dbReference type="NCBI Taxonomy" id="50990"/>
    <lineage>
        <taxon>Eukaryota</taxon>
        <taxon>Fungi</taxon>
        <taxon>Dikarya</taxon>
        <taxon>Basidiomycota</taxon>
        <taxon>Agaricomycotina</taxon>
        <taxon>Agaricomycetes</taxon>
        <taxon>Hymenochaetales</taxon>
        <taxon>Rickenellaceae</taxon>
        <taxon>Rickenella</taxon>
    </lineage>
</organism>
<evidence type="ECO:0000256" key="3">
    <source>
        <dbReference type="SAM" id="Phobius"/>
    </source>
</evidence>
<evidence type="ECO:0000259" key="4">
    <source>
        <dbReference type="PROSITE" id="PS50850"/>
    </source>
</evidence>
<evidence type="ECO:0000256" key="1">
    <source>
        <dbReference type="ARBA" id="ARBA00004141"/>
    </source>
</evidence>
<evidence type="ECO:0000313" key="5">
    <source>
        <dbReference type="EMBL" id="TDL26810.1"/>
    </source>
</evidence>
<feature type="transmembrane region" description="Helical" evidence="3">
    <location>
        <begin position="405"/>
        <end position="428"/>
    </location>
</feature>
<keyword evidence="3" id="KW-0812">Transmembrane</keyword>
<dbReference type="SUPFAM" id="SSF103473">
    <property type="entry name" value="MFS general substrate transporter"/>
    <property type="match status" value="1"/>
</dbReference>
<feature type="transmembrane region" description="Helical" evidence="3">
    <location>
        <begin position="146"/>
        <end position="165"/>
    </location>
</feature>
<dbReference type="STRING" id="50990.A0A4Y7QIS7"/>
<dbReference type="GO" id="GO:0016020">
    <property type="term" value="C:membrane"/>
    <property type="evidence" value="ECO:0007669"/>
    <property type="project" value="UniProtKB-SubCell"/>
</dbReference>
<keyword evidence="3" id="KW-0472">Membrane</keyword>
<dbReference type="OrthoDB" id="6509908at2759"/>
<evidence type="ECO:0000256" key="2">
    <source>
        <dbReference type="ARBA" id="ARBA00006727"/>
    </source>
</evidence>
<reference evidence="5 6" key="1">
    <citation type="submission" date="2018-06" db="EMBL/GenBank/DDBJ databases">
        <title>A transcriptomic atlas of mushroom development highlights an independent origin of complex multicellularity.</title>
        <authorList>
            <consortium name="DOE Joint Genome Institute"/>
            <person name="Krizsan K."/>
            <person name="Almasi E."/>
            <person name="Merenyi Z."/>
            <person name="Sahu N."/>
            <person name="Viragh M."/>
            <person name="Koszo T."/>
            <person name="Mondo S."/>
            <person name="Kiss B."/>
            <person name="Balint B."/>
            <person name="Kues U."/>
            <person name="Barry K."/>
            <person name="Hegedus J.C."/>
            <person name="Henrissat B."/>
            <person name="Johnson J."/>
            <person name="Lipzen A."/>
            <person name="Ohm R."/>
            <person name="Nagy I."/>
            <person name="Pangilinan J."/>
            <person name="Yan J."/>
            <person name="Xiong Y."/>
            <person name="Grigoriev I.V."/>
            <person name="Hibbett D.S."/>
            <person name="Nagy L.G."/>
        </authorList>
    </citation>
    <scope>NUCLEOTIDE SEQUENCE [LARGE SCALE GENOMIC DNA]</scope>
    <source>
        <strain evidence="5 6">SZMC22713</strain>
    </source>
</reference>
<feature type="transmembrane region" description="Helical" evidence="3">
    <location>
        <begin position="312"/>
        <end position="331"/>
    </location>
</feature>
<feature type="transmembrane region" description="Helical" evidence="3">
    <location>
        <begin position="203"/>
        <end position="223"/>
    </location>
</feature>
<dbReference type="GO" id="GO:0022857">
    <property type="term" value="F:transmembrane transporter activity"/>
    <property type="evidence" value="ECO:0007669"/>
    <property type="project" value="InterPro"/>
</dbReference>
<dbReference type="PANTHER" id="PTHR11360">
    <property type="entry name" value="MONOCARBOXYLATE TRANSPORTER"/>
    <property type="match status" value="1"/>
</dbReference>
<feature type="transmembrane region" description="Helical" evidence="3">
    <location>
        <begin position="116"/>
        <end position="139"/>
    </location>
</feature>
<proteinExistence type="inferred from homology"/>
<feature type="transmembrane region" description="Helical" evidence="3">
    <location>
        <begin position="368"/>
        <end position="393"/>
    </location>
</feature>
<dbReference type="AlphaFoldDB" id="A0A4Y7QIS7"/>
<dbReference type="Pfam" id="PF07690">
    <property type="entry name" value="MFS_1"/>
    <property type="match status" value="1"/>
</dbReference>
<dbReference type="PROSITE" id="PS50850">
    <property type="entry name" value="MFS"/>
    <property type="match status" value="1"/>
</dbReference>
<sequence>MYAPVLLGSSRIPTTTICHDLQRQFCGVSADVVTTTVVGPNRTGRREGCHGIEHSVTSLTFSKGSCTTYPDGGWAAWSNVLACTLVSFTSMGQVTMFGVFQTYYSDKLLPHIGASAISWIGSVQILLIYISGIVLGRFFDRHGAKWLLISGCLLSTFSLMMLSISKQYYQVFLSQGVGLGLGIALQFYPLLVVPSHWFHRWRALAVGIVVAGSSFGGVIFPIAFSRLFDDIGFHWSVRVMGFIVFITQGLCIPFIKERLPSEVGSPLIDLTAFKEVPFLLHAIGAFLVAFALYVPIWYIQLFALRLHVSFNLSFYIIAITNASGIVGRVGSGLLADKFGRFNALVPIAFAQSISCFAMWTTAERTREIIVFAIVYGFTSAAYSSLASSCVAQITPIPSQIGARTGMFMASMAPGILAGPPIAGAILAADHGSFLGMQLFCGALLLAGAGFGLAARAACLRIRMAQCETSRTV</sequence>
<keyword evidence="3" id="KW-1133">Transmembrane helix</keyword>
<dbReference type="InterPro" id="IPR011701">
    <property type="entry name" value="MFS"/>
</dbReference>
<feature type="domain" description="Major facilitator superfamily (MFS) profile" evidence="4">
    <location>
        <begin position="277"/>
        <end position="472"/>
    </location>
</feature>
<accession>A0A4Y7QIS7</accession>
<feature type="transmembrane region" description="Helical" evidence="3">
    <location>
        <begin position="171"/>
        <end position="191"/>
    </location>
</feature>
<comment type="subcellular location">
    <subcellularLocation>
        <location evidence="1">Membrane</location>
        <topology evidence="1">Multi-pass membrane protein</topology>
    </subcellularLocation>
</comment>
<dbReference type="EMBL" id="ML170160">
    <property type="protein sequence ID" value="TDL26810.1"/>
    <property type="molecule type" value="Genomic_DNA"/>
</dbReference>
<dbReference type="InterPro" id="IPR050327">
    <property type="entry name" value="Proton-linked_MCT"/>
</dbReference>
<comment type="similarity">
    <text evidence="2">Belongs to the major facilitator superfamily. Monocarboxylate porter (TC 2.A.1.13) family.</text>
</comment>
<name>A0A4Y7QIS7_9AGAM</name>
<dbReference type="InterPro" id="IPR020846">
    <property type="entry name" value="MFS_dom"/>
</dbReference>
<feature type="transmembrane region" description="Helical" evidence="3">
    <location>
        <begin position="276"/>
        <end position="300"/>
    </location>
</feature>
<gene>
    <name evidence="5" type="ORF">BD410DRAFT_470562</name>
</gene>
<feature type="transmembrane region" description="Helical" evidence="3">
    <location>
        <begin position="235"/>
        <end position="255"/>
    </location>
</feature>
<dbReference type="Gene3D" id="1.20.1250.20">
    <property type="entry name" value="MFS general substrate transporter like domains"/>
    <property type="match status" value="2"/>
</dbReference>
<feature type="transmembrane region" description="Helical" evidence="3">
    <location>
        <begin position="80"/>
        <end position="104"/>
    </location>
</feature>